<dbReference type="Proteomes" id="UP001385848">
    <property type="component" value="Unassembled WGS sequence"/>
</dbReference>
<dbReference type="InterPro" id="IPR005490">
    <property type="entry name" value="LD_TPept_cat_dom"/>
</dbReference>
<comment type="caution">
    <text evidence="8">The sequence shown here is derived from an EMBL/GenBank/DDBJ whole genome shotgun (WGS) entry which is preliminary data.</text>
</comment>
<dbReference type="RefSeq" id="WP_006585246.1">
    <property type="nucleotide sequence ID" value="NZ_CATOUV010000001.1"/>
</dbReference>
<dbReference type="PROSITE" id="PS52029">
    <property type="entry name" value="LD_TPASE"/>
    <property type="match status" value="1"/>
</dbReference>
<comment type="pathway">
    <text evidence="1 6">Cell wall biogenesis; peptidoglycan biosynthesis.</text>
</comment>
<dbReference type="PANTHER" id="PTHR30582">
    <property type="entry name" value="L,D-TRANSPEPTIDASE"/>
    <property type="match status" value="1"/>
</dbReference>
<dbReference type="GO" id="GO:0008360">
    <property type="term" value="P:regulation of cell shape"/>
    <property type="evidence" value="ECO:0007669"/>
    <property type="project" value="UniProtKB-UniRule"/>
</dbReference>
<evidence type="ECO:0000313" key="11">
    <source>
        <dbReference type="Proteomes" id="UP001385848"/>
    </source>
</evidence>
<dbReference type="KEGG" id="lje:BUE77_01610"/>
<dbReference type="OrthoDB" id="177750at2"/>
<keyword evidence="5 6" id="KW-0961">Cell wall biogenesis/degradation</keyword>
<dbReference type="Proteomes" id="UP000327236">
    <property type="component" value="Unassembled WGS sequence"/>
</dbReference>
<evidence type="ECO:0000313" key="8">
    <source>
        <dbReference type="EMBL" id="KAA9320667.1"/>
    </source>
</evidence>
<dbReference type="GO" id="GO:0071972">
    <property type="term" value="F:peptidoglycan L,D-transpeptidase activity"/>
    <property type="evidence" value="ECO:0007669"/>
    <property type="project" value="TreeGrafter"/>
</dbReference>
<gene>
    <name evidence="9" type="ORF">AAC431_04490</name>
    <name evidence="8" type="ORF">F6H94_07670</name>
</gene>
<dbReference type="CDD" id="cd16913">
    <property type="entry name" value="YkuD_like"/>
    <property type="match status" value="1"/>
</dbReference>
<dbReference type="GeneID" id="31742397"/>
<evidence type="ECO:0000256" key="1">
    <source>
        <dbReference type="ARBA" id="ARBA00004752"/>
    </source>
</evidence>
<dbReference type="Pfam" id="PF03734">
    <property type="entry name" value="YkuD"/>
    <property type="match status" value="1"/>
</dbReference>
<organism evidence="8 10">
    <name type="scientific">Lactobacillus jensenii</name>
    <dbReference type="NCBI Taxonomy" id="109790"/>
    <lineage>
        <taxon>Bacteria</taxon>
        <taxon>Bacillati</taxon>
        <taxon>Bacillota</taxon>
        <taxon>Bacilli</taxon>
        <taxon>Lactobacillales</taxon>
        <taxon>Lactobacillaceae</taxon>
        <taxon>Lactobacillus</taxon>
    </lineage>
</organism>
<name>A0A5N1I9N7_LACJE</name>
<protein>
    <submittedName>
        <fullName evidence="8">L,D-transpeptidase</fullName>
        <ecNumber evidence="9">2.-.-.-</ecNumber>
    </submittedName>
</protein>
<evidence type="ECO:0000256" key="2">
    <source>
        <dbReference type="ARBA" id="ARBA00022679"/>
    </source>
</evidence>
<accession>A0A5N1I9N7</accession>
<dbReference type="GO" id="GO:0071555">
    <property type="term" value="P:cell wall organization"/>
    <property type="evidence" value="ECO:0007669"/>
    <property type="project" value="UniProtKB-UniRule"/>
</dbReference>
<dbReference type="InterPro" id="IPR050979">
    <property type="entry name" value="LD-transpeptidase"/>
</dbReference>
<dbReference type="PANTHER" id="PTHR30582:SF2">
    <property type="entry name" value="L,D-TRANSPEPTIDASE YCIB-RELATED"/>
    <property type="match status" value="1"/>
</dbReference>
<evidence type="ECO:0000313" key="9">
    <source>
        <dbReference type="EMBL" id="MEL0565183.1"/>
    </source>
</evidence>
<keyword evidence="3 6" id="KW-0133">Cell shape</keyword>
<dbReference type="SUPFAM" id="SSF141523">
    <property type="entry name" value="L,D-transpeptidase catalytic domain-like"/>
    <property type="match status" value="1"/>
</dbReference>
<dbReference type="GO" id="GO:0016740">
    <property type="term" value="F:transferase activity"/>
    <property type="evidence" value="ECO:0007669"/>
    <property type="project" value="UniProtKB-KW"/>
</dbReference>
<dbReference type="InterPro" id="IPR038063">
    <property type="entry name" value="Transpep_catalytic_dom"/>
</dbReference>
<dbReference type="GO" id="GO:0018104">
    <property type="term" value="P:peptidoglycan-protein cross-linking"/>
    <property type="evidence" value="ECO:0007669"/>
    <property type="project" value="TreeGrafter"/>
</dbReference>
<reference evidence="8 10" key="1">
    <citation type="submission" date="2019-09" db="EMBL/GenBank/DDBJ databases">
        <title>Draft genome sequence assemblies of isolates from the urinary tract.</title>
        <authorList>
            <person name="Mores C.R."/>
            <person name="Putonti C."/>
            <person name="Wolfe A.J."/>
        </authorList>
    </citation>
    <scope>NUCLEOTIDE SEQUENCE [LARGE SCALE GENOMIC DNA]</scope>
    <source>
        <strain evidence="8 10">UMB246</strain>
    </source>
</reference>
<dbReference type="EMBL" id="JBBVUL010000007">
    <property type="protein sequence ID" value="MEL0565183.1"/>
    <property type="molecule type" value="Genomic_DNA"/>
</dbReference>
<feature type="active site" description="Nucleophile" evidence="6">
    <location>
        <position position="183"/>
    </location>
</feature>
<dbReference type="AlphaFoldDB" id="A0A5N1I9N7"/>
<sequence>MIFEELIVIKLNKTSIASLLAIALAIVLANTAMLDQAKTKEVASSSLKVTKSKANKAKEIKINWQKPSENKPYPKVADYPKMWVKVSKAKQRTYLMNGSKILYTMYCSTGSGGDRATPEGTFHIQAERGDFFYNQESGEGAKYWVSWKDHGVYLFHTVPTDSQGHFVESEAEKLGKNANSHGCIRLSVPDAKWFYENIKEGTKVVITNS</sequence>
<reference evidence="9 11" key="2">
    <citation type="submission" date="2024-04" db="EMBL/GenBank/DDBJ databases">
        <title>Three lactobacilli isolated from voided urine samples from females with type 2 diabetes.</title>
        <authorList>
            <person name="Kula A."/>
            <person name="Stegman N."/>
            <person name="Putonti C."/>
        </authorList>
    </citation>
    <scope>NUCLEOTIDE SEQUENCE [LARGE SCALE GENOMIC DNA]</scope>
    <source>
        <strain evidence="9 11">1855</strain>
    </source>
</reference>
<evidence type="ECO:0000256" key="6">
    <source>
        <dbReference type="PROSITE-ProRule" id="PRU01373"/>
    </source>
</evidence>
<evidence type="ECO:0000313" key="10">
    <source>
        <dbReference type="Proteomes" id="UP000327236"/>
    </source>
</evidence>
<evidence type="ECO:0000256" key="3">
    <source>
        <dbReference type="ARBA" id="ARBA00022960"/>
    </source>
</evidence>
<evidence type="ECO:0000256" key="4">
    <source>
        <dbReference type="ARBA" id="ARBA00022984"/>
    </source>
</evidence>
<evidence type="ECO:0000259" key="7">
    <source>
        <dbReference type="PROSITE" id="PS52029"/>
    </source>
</evidence>
<proteinExistence type="predicted"/>
<keyword evidence="4 6" id="KW-0573">Peptidoglycan synthesis</keyword>
<feature type="domain" description="L,D-TPase catalytic" evidence="7">
    <location>
        <begin position="82"/>
        <end position="207"/>
    </location>
</feature>
<keyword evidence="11" id="KW-1185">Reference proteome</keyword>
<dbReference type="EMBL" id="VYWW01000042">
    <property type="protein sequence ID" value="KAA9320667.1"/>
    <property type="molecule type" value="Genomic_DNA"/>
</dbReference>
<dbReference type="GO" id="GO:0005576">
    <property type="term" value="C:extracellular region"/>
    <property type="evidence" value="ECO:0007669"/>
    <property type="project" value="TreeGrafter"/>
</dbReference>
<keyword evidence="2 9" id="KW-0808">Transferase</keyword>
<dbReference type="EC" id="2.-.-.-" evidence="9"/>
<feature type="active site" description="Proton donor/acceptor" evidence="6">
    <location>
        <position position="156"/>
    </location>
</feature>
<dbReference type="Gene3D" id="2.40.440.10">
    <property type="entry name" value="L,D-transpeptidase catalytic domain-like"/>
    <property type="match status" value="1"/>
</dbReference>
<dbReference type="UniPathway" id="UPA00219"/>
<evidence type="ECO:0000256" key="5">
    <source>
        <dbReference type="ARBA" id="ARBA00023316"/>
    </source>
</evidence>